<keyword evidence="2 9" id="KW-0645">Protease</keyword>
<evidence type="ECO:0000256" key="4">
    <source>
        <dbReference type="ARBA" id="ARBA00022801"/>
    </source>
</evidence>
<dbReference type="InterPro" id="IPR045666">
    <property type="entry name" value="OpdA_N"/>
</dbReference>
<feature type="region of interest" description="Disordered" evidence="10">
    <location>
        <begin position="1"/>
        <end position="26"/>
    </location>
</feature>
<dbReference type="CDD" id="cd06456">
    <property type="entry name" value="M3A_DCP"/>
    <property type="match status" value="1"/>
</dbReference>
<comment type="catalytic activity">
    <reaction evidence="7">
        <text>Hydrolysis of oligopeptides, with broad specificity. Gly or Ala commonly occur as P1 or P1' residues, but more distant residues are also important, as is shown by the fact that Z-Gly-Pro-Gly-|-Gly-Pro-Ala is cleaved, but not Z-(Gly)(5).</text>
        <dbReference type="EC" id="3.4.24.70"/>
    </reaction>
</comment>
<evidence type="ECO:0000259" key="11">
    <source>
        <dbReference type="Pfam" id="PF01432"/>
    </source>
</evidence>
<sequence>MPRQTRKRDAADLKNGGAAPTWARMNSTRTAGNPLLVPAEAFVDYGAVRPEHIEPAVRELIEASRAAIEAAAARTDPPDWDNLVEAIEDPSERLHRAWSIAGHLNGVVNTPELRAAYNACLPLMSEFSTWVGLHRGLYERYRALAASPAFAGLSPTRRRIVELALRDFRLSGVELEGAARETYARNAELQAQVAQKFSENVLDATDGWSLLITDEARLEGLPADVVAAAAQTARSAGEQGWKLTLHMPCYLPVMLHARDRALRQTLYRAHATRASDQGDPAFDNSESIETLLALRAEEAALLGHPDFASLRLETRMADSAGQVLDFLRELAARARPSAQRDLDELRAFAARELGLDPLEPWDIAYASERLRESRYAYSDEELRPYFTEFRVLDGLFQVIRTLFGVRLEVTDAPAWHADARIYRVLDAEGRELGRLGMDLYARPGKQGGAWVDSERSRRVHAGRLHTPLAWLTCNFPSPQDGREALLSHDDVITLFHESGHAMHTLLSRVDDPGAAAFAAVEWDAIELPSQFMENFCWEWDVLQSLTRHVDTGEPLPRALYDRMIAARNFQSGLQTLRQVEFALFDMLIHTRSSGLSISEVLDTLDQVRQEVALLIPPAWHRFPHAFSHLFAGGYGAGYYSYKWAEVLSADAYAAFEEAARPGPDGTRDVFDPDTSRRYLDEIIAVGGSRPAAESFRAFRGRDPSIEALLRHSGLLEA</sequence>
<comment type="cofactor">
    <cofactor evidence="9">
        <name>Zn(2+)</name>
        <dbReference type="ChEBI" id="CHEBI:29105"/>
    </cofactor>
    <text evidence="9">Binds 1 zinc ion.</text>
</comment>
<dbReference type="GO" id="GO:0004222">
    <property type="term" value="F:metalloendopeptidase activity"/>
    <property type="evidence" value="ECO:0007669"/>
    <property type="project" value="UniProtKB-EC"/>
</dbReference>
<comment type="similarity">
    <text evidence="1 9">Belongs to the peptidase M3 family.</text>
</comment>
<dbReference type="InterPro" id="IPR045090">
    <property type="entry name" value="Pept_M3A_M3B"/>
</dbReference>
<dbReference type="KEGG" id="cdn:BN940_09811"/>
<evidence type="ECO:0000256" key="2">
    <source>
        <dbReference type="ARBA" id="ARBA00022670"/>
    </source>
</evidence>
<evidence type="ECO:0000256" key="3">
    <source>
        <dbReference type="ARBA" id="ARBA00022723"/>
    </source>
</evidence>
<dbReference type="InterPro" id="IPR024079">
    <property type="entry name" value="MetalloPept_cat_dom_sf"/>
</dbReference>
<dbReference type="InterPro" id="IPR001567">
    <property type="entry name" value="Pept_M3A_M3B_dom"/>
</dbReference>
<dbReference type="EMBL" id="HG916765">
    <property type="protein sequence ID" value="CDM24422.1"/>
    <property type="molecule type" value="Genomic_DNA"/>
</dbReference>
<name>W8X3V0_CASD6</name>
<dbReference type="InterPro" id="IPR034005">
    <property type="entry name" value="M3A_DCP"/>
</dbReference>
<evidence type="ECO:0000256" key="1">
    <source>
        <dbReference type="ARBA" id="ARBA00006040"/>
    </source>
</evidence>
<evidence type="ECO:0000256" key="9">
    <source>
        <dbReference type="RuleBase" id="RU003435"/>
    </source>
</evidence>
<dbReference type="HOGENOM" id="CLU_001805_4_1_4"/>
<dbReference type="PATRIC" id="fig|1437824.5.peg.1940"/>
<dbReference type="Gene3D" id="1.10.1370.40">
    <property type="match status" value="1"/>
</dbReference>
<accession>W8X3V0</accession>
<keyword evidence="3 9" id="KW-0479">Metal-binding</keyword>
<dbReference type="EC" id="3.4.24.70" evidence="8"/>
<dbReference type="STRING" id="1437824.BN940_09811"/>
<dbReference type="Gene3D" id="1.10.1370.10">
    <property type="entry name" value="Neurolysin, domain 3"/>
    <property type="match status" value="1"/>
</dbReference>
<dbReference type="Gene3D" id="3.40.390.10">
    <property type="entry name" value="Collagenase (Catalytic Domain)"/>
    <property type="match status" value="1"/>
</dbReference>
<feature type="domain" description="Peptidase M3A/M3B catalytic" evidence="11">
    <location>
        <begin position="253"/>
        <end position="713"/>
    </location>
</feature>
<organism evidence="13 14">
    <name type="scientific">Castellaniella defragrans (strain DSM 12143 / CCUG 39792 / 65Phen)</name>
    <name type="common">Alcaligenes defragrans</name>
    <dbReference type="NCBI Taxonomy" id="1437824"/>
    <lineage>
        <taxon>Bacteria</taxon>
        <taxon>Pseudomonadati</taxon>
        <taxon>Pseudomonadota</taxon>
        <taxon>Betaproteobacteria</taxon>
        <taxon>Burkholderiales</taxon>
        <taxon>Alcaligenaceae</taxon>
        <taxon>Castellaniella</taxon>
    </lineage>
</organism>
<evidence type="ECO:0000313" key="14">
    <source>
        <dbReference type="Proteomes" id="UP000019805"/>
    </source>
</evidence>
<dbReference type="Pfam" id="PF19310">
    <property type="entry name" value="TOP_N"/>
    <property type="match status" value="1"/>
</dbReference>
<evidence type="ECO:0000256" key="5">
    <source>
        <dbReference type="ARBA" id="ARBA00022833"/>
    </source>
</evidence>
<evidence type="ECO:0000256" key="6">
    <source>
        <dbReference type="ARBA" id="ARBA00023049"/>
    </source>
</evidence>
<evidence type="ECO:0000256" key="8">
    <source>
        <dbReference type="ARBA" id="ARBA00026100"/>
    </source>
</evidence>
<evidence type="ECO:0000259" key="12">
    <source>
        <dbReference type="Pfam" id="PF19310"/>
    </source>
</evidence>
<dbReference type="SUPFAM" id="SSF55486">
    <property type="entry name" value="Metalloproteases ('zincins'), catalytic domain"/>
    <property type="match status" value="1"/>
</dbReference>
<dbReference type="GO" id="GO:0006518">
    <property type="term" value="P:peptide metabolic process"/>
    <property type="evidence" value="ECO:0007669"/>
    <property type="project" value="TreeGrafter"/>
</dbReference>
<dbReference type="GO" id="GO:0006508">
    <property type="term" value="P:proteolysis"/>
    <property type="evidence" value="ECO:0007669"/>
    <property type="project" value="UniProtKB-KW"/>
</dbReference>
<dbReference type="InterPro" id="IPR024077">
    <property type="entry name" value="Neurolysin/TOP_dom2"/>
</dbReference>
<dbReference type="Pfam" id="PF01432">
    <property type="entry name" value="Peptidase_M3"/>
    <property type="match status" value="1"/>
</dbReference>
<reference evidence="13 14" key="1">
    <citation type="journal article" date="2014" name="BMC Microbiol.">
        <title>The oxygen-independent metabolism of cyclic monoterpenes in Castellaniella defragrans 65Phen.</title>
        <authorList>
            <person name="Petasch J."/>
            <person name="Disch E.M."/>
            <person name="Markert S."/>
            <person name="Becher D."/>
            <person name="Schweder T."/>
            <person name="Huttel B."/>
            <person name="Reinhardt R."/>
            <person name="Harder J."/>
        </authorList>
    </citation>
    <scope>NUCLEOTIDE SEQUENCE [LARGE SCALE GENOMIC DNA]</scope>
    <source>
        <strain evidence="13">65Phen</strain>
    </source>
</reference>
<evidence type="ECO:0000256" key="7">
    <source>
        <dbReference type="ARBA" id="ARBA00024603"/>
    </source>
</evidence>
<feature type="domain" description="Oligopeptidase A N-terminal" evidence="12">
    <location>
        <begin position="60"/>
        <end position="180"/>
    </location>
</feature>
<evidence type="ECO:0000256" key="10">
    <source>
        <dbReference type="SAM" id="MobiDB-lite"/>
    </source>
</evidence>
<dbReference type="GO" id="GO:0005829">
    <property type="term" value="C:cytosol"/>
    <property type="evidence" value="ECO:0007669"/>
    <property type="project" value="UniProtKB-ARBA"/>
</dbReference>
<dbReference type="PANTHER" id="PTHR11804">
    <property type="entry name" value="PROTEASE M3 THIMET OLIGOPEPTIDASE-RELATED"/>
    <property type="match status" value="1"/>
</dbReference>
<keyword evidence="6 9" id="KW-0482">Metalloprotease</keyword>
<keyword evidence="5 9" id="KW-0862">Zinc</keyword>
<gene>
    <name evidence="13" type="ORF">BN940_09811</name>
</gene>
<dbReference type="PANTHER" id="PTHR11804:SF84">
    <property type="entry name" value="SACCHAROLYSIN"/>
    <property type="match status" value="1"/>
</dbReference>
<dbReference type="GO" id="GO:0046872">
    <property type="term" value="F:metal ion binding"/>
    <property type="evidence" value="ECO:0007669"/>
    <property type="project" value="UniProtKB-UniRule"/>
</dbReference>
<keyword evidence="14" id="KW-1185">Reference proteome</keyword>
<dbReference type="Proteomes" id="UP000019805">
    <property type="component" value="Chromosome"/>
</dbReference>
<protein>
    <recommendedName>
        <fullName evidence="8">oligopeptidase A</fullName>
        <ecNumber evidence="8">3.4.24.70</ecNumber>
    </recommendedName>
</protein>
<dbReference type="FunFam" id="3.40.390.10:FF:000009">
    <property type="entry name" value="Oligopeptidase A"/>
    <property type="match status" value="1"/>
</dbReference>
<dbReference type="eggNOG" id="COG0339">
    <property type="taxonomic scope" value="Bacteria"/>
</dbReference>
<proteinExistence type="inferred from homology"/>
<dbReference type="AlphaFoldDB" id="W8X3V0"/>
<evidence type="ECO:0000313" key="13">
    <source>
        <dbReference type="EMBL" id="CDM24422.1"/>
    </source>
</evidence>
<keyword evidence="4 9" id="KW-0378">Hydrolase</keyword>